<reference evidence="2 3" key="1">
    <citation type="submission" date="2018-10" db="EMBL/GenBank/DDBJ databases">
        <title>A high-quality apple genome assembly.</title>
        <authorList>
            <person name="Hu J."/>
        </authorList>
    </citation>
    <scope>NUCLEOTIDE SEQUENCE [LARGE SCALE GENOMIC DNA]</scope>
    <source>
        <strain evidence="3">cv. HFTH1</strain>
        <tissue evidence="2">Young leaf</tissue>
    </source>
</reference>
<evidence type="ECO:0000313" key="2">
    <source>
        <dbReference type="EMBL" id="RXH77000.1"/>
    </source>
</evidence>
<dbReference type="AlphaFoldDB" id="A0A498I1K9"/>
<feature type="domain" description="PB1-like" evidence="1">
    <location>
        <begin position="23"/>
        <end position="117"/>
    </location>
</feature>
<evidence type="ECO:0000313" key="3">
    <source>
        <dbReference type="Proteomes" id="UP000290289"/>
    </source>
</evidence>
<dbReference type="Proteomes" id="UP000290289">
    <property type="component" value="Chromosome 14"/>
</dbReference>
<dbReference type="Pfam" id="PF26130">
    <property type="entry name" value="PB1-like"/>
    <property type="match status" value="1"/>
</dbReference>
<gene>
    <name evidence="2" type="ORF">DVH24_019888</name>
</gene>
<name>A0A498I1K9_MALDO</name>
<comment type="caution">
    <text evidence="2">The sequence shown here is derived from an EMBL/GenBank/DDBJ whole genome shotgun (WGS) entry which is preliminary data.</text>
</comment>
<dbReference type="InterPro" id="IPR058594">
    <property type="entry name" value="PB1-like_dom_pln"/>
</dbReference>
<sequence>MLGCENRNPINFHRNYLRKEGDDEIFTIKMYHGGELSDDFYVKGKVDFFFFCDKDLMSLLEVHNIVEELGYGNLFMSYHYRFSGMEIQNGLKPLKIDSYVINTCKFVPKHIMIDVYIKKIIPEECASQEINFIKSIEPVTQTSVVIQEINGDEDDQKRLGKLAIEYPISGLDEFHGDEVLASIRAQDNQQGEGFEQQMIFEQEIDVDVSKPDYNLDSIRSVHEDRDGYQNNNELYHEFNEKTDMKNPHLSIGLIFRDVAQFRRAIVMHASSSAQEATSSNRGGVPKLRTAPFVLLC</sequence>
<protein>
    <recommendedName>
        <fullName evidence="1">PB1-like domain-containing protein</fullName>
    </recommendedName>
</protein>
<evidence type="ECO:0000259" key="1">
    <source>
        <dbReference type="Pfam" id="PF26130"/>
    </source>
</evidence>
<organism evidence="2 3">
    <name type="scientific">Malus domestica</name>
    <name type="common">Apple</name>
    <name type="synonym">Pyrus malus</name>
    <dbReference type="NCBI Taxonomy" id="3750"/>
    <lineage>
        <taxon>Eukaryota</taxon>
        <taxon>Viridiplantae</taxon>
        <taxon>Streptophyta</taxon>
        <taxon>Embryophyta</taxon>
        <taxon>Tracheophyta</taxon>
        <taxon>Spermatophyta</taxon>
        <taxon>Magnoliopsida</taxon>
        <taxon>eudicotyledons</taxon>
        <taxon>Gunneridae</taxon>
        <taxon>Pentapetalae</taxon>
        <taxon>rosids</taxon>
        <taxon>fabids</taxon>
        <taxon>Rosales</taxon>
        <taxon>Rosaceae</taxon>
        <taxon>Amygdaloideae</taxon>
        <taxon>Maleae</taxon>
        <taxon>Malus</taxon>
    </lineage>
</organism>
<keyword evidence="3" id="KW-1185">Reference proteome</keyword>
<dbReference type="EMBL" id="RDQH01000340">
    <property type="protein sequence ID" value="RXH77000.1"/>
    <property type="molecule type" value="Genomic_DNA"/>
</dbReference>
<proteinExistence type="predicted"/>
<accession>A0A498I1K9</accession>